<proteinExistence type="predicted"/>
<evidence type="ECO:0000256" key="1">
    <source>
        <dbReference type="SAM" id="MobiDB-lite"/>
    </source>
</evidence>
<keyword evidence="3" id="KW-1185">Reference proteome</keyword>
<dbReference type="Proteomes" id="UP001465976">
    <property type="component" value="Unassembled WGS sequence"/>
</dbReference>
<reference evidence="2 3" key="1">
    <citation type="submission" date="2024-02" db="EMBL/GenBank/DDBJ databases">
        <title>A draft genome for the cacao thread blight pathogen Marasmius crinis-equi.</title>
        <authorList>
            <person name="Cohen S.P."/>
            <person name="Baruah I.K."/>
            <person name="Amoako-Attah I."/>
            <person name="Bukari Y."/>
            <person name="Meinhardt L.W."/>
            <person name="Bailey B.A."/>
        </authorList>
    </citation>
    <scope>NUCLEOTIDE SEQUENCE [LARGE SCALE GENOMIC DNA]</scope>
    <source>
        <strain evidence="2 3">GH-76</strain>
    </source>
</reference>
<comment type="caution">
    <text evidence="2">The sequence shown here is derived from an EMBL/GenBank/DDBJ whole genome shotgun (WGS) entry which is preliminary data.</text>
</comment>
<organism evidence="2 3">
    <name type="scientific">Marasmius crinis-equi</name>
    <dbReference type="NCBI Taxonomy" id="585013"/>
    <lineage>
        <taxon>Eukaryota</taxon>
        <taxon>Fungi</taxon>
        <taxon>Dikarya</taxon>
        <taxon>Basidiomycota</taxon>
        <taxon>Agaricomycotina</taxon>
        <taxon>Agaricomycetes</taxon>
        <taxon>Agaricomycetidae</taxon>
        <taxon>Agaricales</taxon>
        <taxon>Marasmiineae</taxon>
        <taxon>Marasmiaceae</taxon>
        <taxon>Marasmius</taxon>
    </lineage>
</organism>
<gene>
    <name evidence="2" type="ORF">V5O48_018521</name>
</gene>
<evidence type="ECO:0000313" key="2">
    <source>
        <dbReference type="EMBL" id="KAL0563545.1"/>
    </source>
</evidence>
<protein>
    <submittedName>
        <fullName evidence="2">Uncharacterized protein</fullName>
    </submittedName>
</protein>
<evidence type="ECO:0000313" key="3">
    <source>
        <dbReference type="Proteomes" id="UP001465976"/>
    </source>
</evidence>
<feature type="region of interest" description="Disordered" evidence="1">
    <location>
        <begin position="423"/>
        <end position="482"/>
    </location>
</feature>
<sequence>MFGPHDDTVQQQILPDKPGFVTLSYDEIHITQSLFLSPKPMNWAEGVSSMWGSSKHWWWERIHQPLKHLLSQCETAKFTLAMRPQLALFSYTGGAVTEPAQFIWLLLTSMEGWKIAKFGRSAFDPIMTISLDGDATRWAALYVLLMRKKLSSSDPLFKWLGGLCGLNLFTSDNGETMDFDWKHLFKRLCTLLCCTEGMAVNNIYMDKAILAAFLELLDFHDWSEETIHSLLNPHDAQDVPRAIKLLSLVVELRDLDNSEFKPAEAATHKAICLLAEVFESLLDPFINPTMDLGDQIQSLSKFAHLICSIFIKNGTSFMSNQLYGDLQAMVKNAMFTVACFLNLDPEMEVFICLLGDDVLEALFGRVRMIGGHSPNCNLYELRYRLSSVKNIDGIFCCHPEWERKPLMGQKAQRADMLRYQRAQNTSTTPPKTTLIPQENAKVPHNETLKERMNTTGKTDFEEAEQTTPTSLQSSISIDKDAN</sequence>
<feature type="compositionally biased region" description="Polar residues" evidence="1">
    <location>
        <begin position="465"/>
        <end position="476"/>
    </location>
</feature>
<accession>A0ABR3EL29</accession>
<feature type="compositionally biased region" description="Polar residues" evidence="1">
    <location>
        <begin position="423"/>
        <end position="436"/>
    </location>
</feature>
<name>A0ABR3EL29_9AGAR</name>
<dbReference type="EMBL" id="JBAHYK010003402">
    <property type="protein sequence ID" value="KAL0563545.1"/>
    <property type="molecule type" value="Genomic_DNA"/>
</dbReference>
<feature type="compositionally biased region" description="Basic and acidic residues" evidence="1">
    <location>
        <begin position="441"/>
        <end position="452"/>
    </location>
</feature>